<accession>Q0C0F8</accession>
<organism evidence="2 3">
    <name type="scientific">Hyphomonas neptunium (strain ATCC 15444)</name>
    <dbReference type="NCBI Taxonomy" id="228405"/>
    <lineage>
        <taxon>Bacteria</taxon>
        <taxon>Pseudomonadati</taxon>
        <taxon>Pseudomonadota</taxon>
        <taxon>Alphaproteobacteria</taxon>
        <taxon>Hyphomonadales</taxon>
        <taxon>Hyphomonadaceae</taxon>
        <taxon>Hyphomonas</taxon>
    </lineage>
</organism>
<feature type="domain" description="Serine aminopeptidase S33" evidence="1">
    <location>
        <begin position="31"/>
        <end position="267"/>
    </location>
</feature>
<sequence>MPAFLDKEEVMLAHDGARLGLTVWKPSGAKSPRHVIVGIHGMNNYAGEFRLAAPEWVAEGRAVYAYDQRGFGRSAGRGVWPDEELMREDLRTAVSLARARHPKATLTVVAISMGSAVAITAFASDRPPSADRLILSGPGLSGWGVLNPAYAGTLMLMNSMSPGLIVRPPAFAKPKMSDNTEFLALQDADPLHARENRVDQIAGVVTLMEQAHEAAGRLPAGLPVLASYGARDEVVLPEGPRRTFKVFPPGVRTVYYPNGYHILLSDNQRAKVIADYSAFMNDPAAALPSGCGPWPFR</sequence>
<dbReference type="KEGG" id="hne:HNE_2088"/>
<name>Q0C0F8_HYPNA</name>
<protein>
    <recommendedName>
        <fullName evidence="1">Serine aminopeptidase S33 domain-containing protein</fullName>
    </recommendedName>
</protein>
<dbReference type="PANTHER" id="PTHR11614">
    <property type="entry name" value="PHOSPHOLIPASE-RELATED"/>
    <property type="match status" value="1"/>
</dbReference>
<keyword evidence="3" id="KW-1185">Reference proteome</keyword>
<dbReference type="eggNOG" id="COG2267">
    <property type="taxonomic scope" value="Bacteria"/>
</dbReference>
<dbReference type="Gene3D" id="3.40.50.1820">
    <property type="entry name" value="alpha/beta hydrolase"/>
    <property type="match status" value="1"/>
</dbReference>
<dbReference type="AlphaFoldDB" id="Q0C0F8"/>
<dbReference type="Pfam" id="PF12146">
    <property type="entry name" value="Hydrolase_4"/>
    <property type="match status" value="1"/>
</dbReference>
<reference evidence="2 3" key="1">
    <citation type="journal article" date="2006" name="J. Bacteriol.">
        <title>Comparative genomic evidence for a close relationship between the dimorphic prosthecate bacteria Hyphomonas neptunium and Caulobacter crescentus.</title>
        <authorList>
            <person name="Badger J.H."/>
            <person name="Hoover T.R."/>
            <person name="Brun Y.V."/>
            <person name="Weiner R.M."/>
            <person name="Laub M.T."/>
            <person name="Alexandre G."/>
            <person name="Mrazek J."/>
            <person name="Ren Q."/>
            <person name="Paulsen I.T."/>
            <person name="Nelson K.E."/>
            <person name="Khouri H.M."/>
            <person name="Radune D."/>
            <person name="Sosa J."/>
            <person name="Dodson R.J."/>
            <person name="Sullivan S.A."/>
            <person name="Rosovitz M.J."/>
            <person name="Madupu R."/>
            <person name="Brinkac L.M."/>
            <person name="Durkin A.S."/>
            <person name="Daugherty S.C."/>
            <person name="Kothari S.P."/>
            <person name="Giglio M.G."/>
            <person name="Zhou L."/>
            <person name="Haft D.H."/>
            <person name="Selengut J.D."/>
            <person name="Davidsen T.M."/>
            <person name="Yang Q."/>
            <person name="Zafar N."/>
            <person name="Ward N.L."/>
        </authorList>
    </citation>
    <scope>NUCLEOTIDE SEQUENCE [LARGE SCALE GENOMIC DNA]</scope>
    <source>
        <strain evidence="2 3">ATCC 15444</strain>
    </source>
</reference>
<dbReference type="Proteomes" id="UP000001959">
    <property type="component" value="Chromosome"/>
</dbReference>
<dbReference type="InterPro" id="IPR051044">
    <property type="entry name" value="MAG_DAG_Lipase"/>
</dbReference>
<gene>
    <name evidence="2" type="ordered locus">HNE_2088</name>
</gene>
<evidence type="ECO:0000259" key="1">
    <source>
        <dbReference type="Pfam" id="PF12146"/>
    </source>
</evidence>
<dbReference type="SUPFAM" id="SSF53474">
    <property type="entry name" value="alpha/beta-Hydrolases"/>
    <property type="match status" value="1"/>
</dbReference>
<dbReference type="HOGENOM" id="CLU_026209_7_2_5"/>
<dbReference type="EMBL" id="CP000158">
    <property type="protein sequence ID" value="ABI78119.1"/>
    <property type="molecule type" value="Genomic_DNA"/>
</dbReference>
<dbReference type="InterPro" id="IPR029058">
    <property type="entry name" value="AB_hydrolase_fold"/>
</dbReference>
<proteinExistence type="predicted"/>
<evidence type="ECO:0000313" key="3">
    <source>
        <dbReference type="Proteomes" id="UP000001959"/>
    </source>
</evidence>
<evidence type="ECO:0000313" key="2">
    <source>
        <dbReference type="EMBL" id="ABI78119.1"/>
    </source>
</evidence>
<dbReference type="ESTHER" id="hypna-q0c0f8">
    <property type="family name" value="Monoglyceridelipase_lysophospholip"/>
</dbReference>
<dbReference type="STRING" id="228405.HNE_2088"/>
<dbReference type="InterPro" id="IPR022742">
    <property type="entry name" value="Hydrolase_4"/>
</dbReference>
<dbReference type="RefSeq" id="WP_011647084.1">
    <property type="nucleotide sequence ID" value="NC_008358.1"/>
</dbReference>